<comment type="subunit">
    <text evidence="6">Homodimer.</text>
</comment>
<evidence type="ECO:0000256" key="4">
    <source>
        <dbReference type="ARBA" id="ARBA00023157"/>
    </source>
</evidence>
<dbReference type="PROSITE" id="PS01265">
    <property type="entry name" value="TPX"/>
    <property type="match status" value="1"/>
</dbReference>
<comment type="similarity">
    <text evidence="6">Belongs to the peroxiredoxin family. Tpx subfamily.</text>
</comment>
<dbReference type="PANTHER" id="PTHR43110">
    <property type="entry name" value="THIOL PEROXIDASE"/>
    <property type="match status" value="1"/>
</dbReference>
<evidence type="ECO:0000256" key="3">
    <source>
        <dbReference type="ARBA" id="ARBA00023002"/>
    </source>
</evidence>
<dbReference type="EC" id="1.11.1.24" evidence="6"/>
<evidence type="ECO:0000313" key="8">
    <source>
        <dbReference type="EMBL" id="PSR33911.1"/>
    </source>
</evidence>
<dbReference type="EMBL" id="PXYW01000015">
    <property type="protein sequence ID" value="PSR33911.1"/>
    <property type="molecule type" value="Genomic_DNA"/>
</dbReference>
<reference evidence="8 9" key="1">
    <citation type="journal article" date="2014" name="BMC Genomics">
        <title>Comparison of environmental and isolate Sulfobacillus genomes reveals diverse carbon, sulfur, nitrogen, and hydrogen metabolisms.</title>
        <authorList>
            <person name="Justice N.B."/>
            <person name="Norman A."/>
            <person name="Brown C.T."/>
            <person name="Singh A."/>
            <person name="Thomas B.C."/>
            <person name="Banfield J.F."/>
        </authorList>
    </citation>
    <scope>NUCLEOTIDE SEQUENCE [LARGE SCALE GENOMIC DNA]</scope>
    <source>
        <strain evidence="8">AMDSBA4</strain>
    </source>
</reference>
<keyword evidence="5 6" id="KW-0676">Redox-active center</keyword>
<dbReference type="PANTHER" id="PTHR43110:SF1">
    <property type="entry name" value="THIOL PEROXIDASE"/>
    <property type="match status" value="1"/>
</dbReference>
<dbReference type="InterPro" id="IPR018219">
    <property type="entry name" value="Tpx_CS"/>
</dbReference>
<accession>A0A2T2XHD3</accession>
<keyword evidence="1 6" id="KW-0575">Peroxidase</keyword>
<dbReference type="InterPro" id="IPR050455">
    <property type="entry name" value="Tpx_Peroxidase_subfamily"/>
</dbReference>
<evidence type="ECO:0000259" key="7">
    <source>
        <dbReference type="PROSITE" id="PS51352"/>
    </source>
</evidence>
<dbReference type="Pfam" id="PF08534">
    <property type="entry name" value="Redoxin"/>
    <property type="match status" value="1"/>
</dbReference>
<dbReference type="GO" id="GO:0008379">
    <property type="term" value="F:thioredoxin peroxidase activity"/>
    <property type="evidence" value="ECO:0007669"/>
    <property type="project" value="UniProtKB-UniRule"/>
</dbReference>
<dbReference type="HAMAP" id="MF_00269">
    <property type="entry name" value="Tpx"/>
    <property type="match status" value="1"/>
</dbReference>
<comment type="caution">
    <text evidence="6">Lacks conserved residue(s) required for the propagation of feature annotation.</text>
</comment>
<dbReference type="PROSITE" id="PS51352">
    <property type="entry name" value="THIOREDOXIN_2"/>
    <property type="match status" value="1"/>
</dbReference>
<comment type="function">
    <text evidence="6">Thiol-specific peroxidase that catalyzes the reduction of hydrogen peroxide and organic hydroperoxides to water and alcohols, respectively. Plays a role in cell protection against oxidative stress by detoxifying peroxides.</text>
</comment>
<evidence type="ECO:0000256" key="6">
    <source>
        <dbReference type="HAMAP-Rule" id="MF_00269"/>
    </source>
</evidence>
<name>A0A2T2XHD3_9FIRM</name>
<feature type="active site" description="Cysteine sulfenic acid (-SOH) intermediate" evidence="6">
    <location>
        <position position="63"/>
    </location>
</feature>
<organism evidence="8 9">
    <name type="scientific">Sulfobacillus benefaciens</name>
    <dbReference type="NCBI Taxonomy" id="453960"/>
    <lineage>
        <taxon>Bacteria</taxon>
        <taxon>Bacillati</taxon>
        <taxon>Bacillota</taxon>
        <taxon>Clostridia</taxon>
        <taxon>Eubacteriales</taxon>
        <taxon>Clostridiales Family XVII. Incertae Sedis</taxon>
        <taxon>Sulfobacillus</taxon>
    </lineage>
</organism>
<evidence type="ECO:0000256" key="2">
    <source>
        <dbReference type="ARBA" id="ARBA00022862"/>
    </source>
</evidence>
<proteinExistence type="inferred from homology"/>
<protein>
    <recommendedName>
        <fullName evidence="6">Thiol peroxidase</fullName>
        <shortName evidence="6">Tpx</shortName>
        <ecNumber evidence="6">1.11.1.24</ecNumber>
    </recommendedName>
    <alternativeName>
        <fullName evidence="6">Peroxiredoxin tpx</fullName>
        <shortName evidence="6">Prx</shortName>
    </alternativeName>
    <alternativeName>
        <fullName evidence="6">Thioredoxin peroxidase</fullName>
    </alternativeName>
    <alternativeName>
        <fullName evidence="6">Thioredoxin-dependent peroxiredoxin</fullName>
    </alternativeName>
</protein>
<dbReference type="InterPro" id="IPR002065">
    <property type="entry name" value="TPX"/>
</dbReference>
<dbReference type="SUPFAM" id="SSF52833">
    <property type="entry name" value="Thioredoxin-like"/>
    <property type="match status" value="1"/>
</dbReference>
<dbReference type="Gene3D" id="3.40.30.10">
    <property type="entry name" value="Glutaredoxin"/>
    <property type="match status" value="1"/>
</dbReference>
<dbReference type="InterPro" id="IPR036249">
    <property type="entry name" value="Thioredoxin-like_sf"/>
</dbReference>
<comment type="catalytic activity">
    <reaction evidence="6">
        <text>a hydroperoxide + [thioredoxin]-dithiol = an alcohol + [thioredoxin]-disulfide + H2O</text>
        <dbReference type="Rhea" id="RHEA:62620"/>
        <dbReference type="Rhea" id="RHEA-COMP:10698"/>
        <dbReference type="Rhea" id="RHEA-COMP:10700"/>
        <dbReference type="ChEBI" id="CHEBI:15377"/>
        <dbReference type="ChEBI" id="CHEBI:29950"/>
        <dbReference type="ChEBI" id="CHEBI:30879"/>
        <dbReference type="ChEBI" id="CHEBI:35924"/>
        <dbReference type="ChEBI" id="CHEBI:50058"/>
        <dbReference type="EC" id="1.11.1.24"/>
    </reaction>
</comment>
<keyword evidence="3 6" id="KW-0560">Oxidoreductase</keyword>
<evidence type="ECO:0000256" key="1">
    <source>
        <dbReference type="ARBA" id="ARBA00022559"/>
    </source>
</evidence>
<dbReference type="Proteomes" id="UP000242972">
    <property type="component" value="Unassembled WGS sequence"/>
</dbReference>
<dbReference type="InterPro" id="IPR013766">
    <property type="entry name" value="Thioredoxin_domain"/>
</dbReference>
<dbReference type="NCBIfam" id="NF001808">
    <property type="entry name" value="PRK00522.1"/>
    <property type="match status" value="1"/>
</dbReference>
<gene>
    <name evidence="6" type="primary">tpx</name>
    <name evidence="8" type="ORF">C7B46_07940</name>
</gene>
<dbReference type="InterPro" id="IPR013740">
    <property type="entry name" value="Redoxin"/>
</dbReference>
<evidence type="ECO:0000256" key="5">
    <source>
        <dbReference type="ARBA" id="ARBA00023284"/>
    </source>
</evidence>
<dbReference type="AlphaFoldDB" id="A0A2T2XHD3"/>
<keyword evidence="4" id="KW-1015">Disulfide bond</keyword>
<comment type="caution">
    <text evidence="8">The sequence shown here is derived from an EMBL/GenBank/DDBJ whole genome shotgun (WGS) entry which is preliminary data.</text>
</comment>
<keyword evidence="2 6" id="KW-0049">Antioxidant</keyword>
<feature type="domain" description="Thioredoxin" evidence="7">
    <location>
        <begin position="21"/>
        <end position="171"/>
    </location>
</feature>
<evidence type="ECO:0000313" key="9">
    <source>
        <dbReference type="Proteomes" id="UP000242972"/>
    </source>
</evidence>
<dbReference type="CDD" id="cd03014">
    <property type="entry name" value="PRX_Atyp2cys"/>
    <property type="match status" value="1"/>
</dbReference>
<sequence>MAAERPVAFKGEQTPLAGDAIHIGDKAPNFEVVDRGLNVKTLEDWAGKIRVISVVPSLDTPVCDAQTRRFNEEVSRFGDKVVVLTVSMDLPFAQNRWCGAAGLEGIVTLSDFRQASFGQNWGTLMQEWRLESRAVFVVDTEDVVRYVEYVPEIGKHPDYAAALRAVEALIS</sequence>